<dbReference type="InterPro" id="IPR023576">
    <property type="entry name" value="UbiE/COQ5_MeTrFase_CS"/>
</dbReference>
<organism evidence="6 7">
    <name type="scientific">Kutzneria viridogrisea</name>
    <dbReference type="NCBI Taxonomy" id="47990"/>
    <lineage>
        <taxon>Bacteria</taxon>
        <taxon>Bacillati</taxon>
        <taxon>Actinomycetota</taxon>
        <taxon>Actinomycetes</taxon>
        <taxon>Pseudonocardiales</taxon>
        <taxon>Pseudonocardiaceae</taxon>
        <taxon>Kutzneria</taxon>
    </lineage>
</organism>
<evidence type="ECO:0000256" key="4">
    <source>
        <dbReference type="SAM" id="Phobius"/>
    </source>
</evidence>
<evidence type="ECO:0000256" key="2">
    <source>
        <dbReference type="ARBA" id="ARBA00022679"/>
    </source>
</evidence>
<dbReference type="RefSeq" id="WP_025360922.1">
    <property type="nucleotide sequence ID" value="NZ_BAAABQ010000009.1"/>
</dbReference>
<dbReference type="PROSITE" id="PS01184">
    <property type="entry name" value="UBIE_2"/>
    <property type="match status" value="1"/>
</dbReference>
<evidence type="ECO:0000256" key="1">
    <source>
        <dbReference type="ARBA" id="ARBA00022603"/>
    </source>
</evidence>
<evidence type="ECO:0000256" key="3">
    <source>
        <dbReference type="ARBA" id="ARBA00022691"/>
    </source>
</evidence>
<dbReference type="InterPro" id="IPR013216">
    <property type="entry name" value="Methyltransf_11"/>
</dbReference>
<dbReference type="CDD" id="cd02440">
    <property type="entry name" value="AdoMet_MTases"/>
    <property type="match status" value="1"/>
</dbReference>
<reference evidence="6 7" key="1">
    <citation type="submission" date="2020-08" db="EMBL/GenBank/DDBJ databases">
        <title>Genomic Encyclopedia of Archaeal and Bacterial Type Strains, Phase II (KMG-II): from individual species to whole genera.</title>
        <authorList>
            <person name="Goeker M."/>
        </authorList>
    </citation>
    <scope>NUCLEOTIDE SEQUENCE [LARGE SCALE GENOMIC DNA]</scope>
    <source>
        <strain evidence="6 7">DSM 43850</strain>
    </source>
</reference>
<gene>
    <name evidence="6" type="ORF">BC739_003550</name>
</gene>
<feature type="transmembrane region" description="Helical" evidence="4">
    <location>
        <begin position="36"/>
        <end position="53"/>
    </location>
</feature>
<keyword evidence="3" id="KW-0949">S-adenosyl-L-methionine</keyword>
<evidence type="ECO:0000313" key="7">
    <source>
        <dbReference type="Proteomes" id="UP000517916"/>
    </source>
</evidence>
<keyword evidence="4" id="KW-0812">Transmembrane</keyword>
<sequence>MSGKRGEYGVDAPYAPIGMLVGALFALSGAVFGQQVWLYAVAALVALFAVLYLHTTRRGKFLVWDEVLDGLPIGGAERVLDLGCGRGAVLLNVARRLTTGRAVGVDLWRSVDQSGNAVRTTARNAVLEGVEDRVELHTGDLRELPFEDAGFDLVLSSLAIHNIKDAGGRARAVEEAVRVLRPGGRLVIADISATGLYRRRLTELGMAEVRDRGLGWRMWWGGPWMPTRLVTATKPVSSGPA</sequence>
<dbReference type="Proteomes" id="UP000517916">
    <property type="component" value="Unassembled WGS sequence"/>
</dbReference>
<dbReference type="EMBL" id="JACJID010000002">
    <property type="protein sequence ID" value="MBA8926351.1"/>
    <property type="molecule type" value="Genomic_DNA"/>
</dbReference>
<comment type="caution">
    <text evidence="6">The sequence shown here is derived from an EMBL/GenBank/DDBJ whole genome shotgun (WGS) entry which is preliminary data.</text>
</comment>
<evidence type="ECO:0000313" key="6">
    <source>
        <dbReference type="EMBL" id="MBA8926351.1"/>
    </source>
</evidence>
<accession>A0ABR6BHK6</accession>
<evidence type="ECO:0000259" key="5">
    <source>
        <dbReference type="Pfam" id="PF08241"/>
    </source>
</evidence>
<protein>
    <submittedName>
        <fullName evidence="6">SAM-dependent methyltransferase</fullName>
    </submittedName>
</protein>
<dbReference type="GO" id="GO:0032259">
    <property type="term" value="P:methylation"/>
    <property type="evidence" value="ECO:0007669"/>
    <property type="project" value="UniProtKB-KW"/>
</dbReference>
<keyword evidence="4" id="KW-0472">Membrane</keyword>
<name>A0ABR6BHK6_9PSEU</name>
<proteinExistence type="predicted"/>
<dbReference type="Pfam" id="PF08241">
    <property type="entry name" value="Methyltransf_11"/>
    <property type="match status" value="1"/>
</dbReference>
<dbReference type="PANTHER" id="PTHR45277">
    <property type="entry name" value="EXPRESSED PROTEIN"/>
    <property type="match status" value="1"/>
</dbReference>
<feature type="domain" description="Methyltransferase type 11" evidence="5">
    <location>
        <begin position="80"/>
        <end position="188"/>
    </location>
</feature>
<dbReference type="Gene3D" id="3.40.50.150">
    <property type="entry name" value="Vaccinia Virus protein VP39"/>
    <property type="match status" value="1"/>
</dbReference>
<feature type="transmembrane region" description="Helical" evidence="4">
    <location>
        <begin position="12"/>
        <end position="30"/>
    </location>
</feature>
<keyword evidence="2" id="KW-0808">Transferase</keyword>
<keyword evidence="4" id="KW-1133">Transmembrane helix</keyword>
<dbReference type="SUPFAM" id="SSF53335">
    <property type="entry name" value="S-adenosyl-L-methionine-dependent methyltransferases"/>
    <property type="match status" value="1"/>
</dbReference>
<dbReference type="GO" id="GO:0008168">
    <property type="term" value="F:methyltransferase activity"/>
    <property type="evidence" value="ECO:0007669"/>
    <property type="project" value="UniProtKB-KW"/>
</dbReference>
<dbReference type="InterPro" id="IPR029063">
    <property type="entry name" value="SAM-dependent_MTases_sf"/>
</dbReference>
<keyword evidence="1 6" id="KW-0489">Methyltransferase</keyword>
<dbReference type="PANTHER" id="PTHR45277:SF1">
    <property type="entry name" value="EXPRESSED PROTEIN"/>
    <property type="match status" value="1"/>
</dbReference>
<keyword evidence="7" id="KW-1185">Reference proteome</keyword>